<evidence type="ECO:0000313" key="1">
    <source>
        <dbReference type="EMBL" id="PLA39150.1"/>
    </source>
</evidence>
<accession>A0A2I1X935</accession>
<comment type="caution">
    <text evidence="1">The sequence shown here is derived from an EMBL/GenBank/DDBJ whole genome shotgun (WGS) entry which is preliminary data.</text>
</comment>
<dbReference type="Proteomes" id="UP000234767">
    <property type="component" value="Unassembled WGS sequence"/>
</dbReference>
<organism evidence="1 2">
    <name type="scientific">Neisseria sicca</name>
    <dbReference type="NCBI Taxonomy" id="490"/>
    <lineage>
        <taxon>Bacteria</taxon>
        <taxon>Pseudomonadati</taxon>
        <taxon>Pseudomonadota</taxon>
        <taxon>Betaproteobacteria</taxon>
        <taxon>Neisseriales</taxon>
        <taxon>Neisseriaceae</taxon>
        <taxon>Neisseria</taxon>
    </lineage>
</organism>
<dbReference type="Pfam" id="PF11876">
    <property type="entry name" value="TsiV"/>
    <property type="match status" value="1"/>
</dbReference>
<protein>
    <submittedName>
        <fullName evidence="1">DUF3396 domain-containing protein</fullName>
    </submittedName>
</protein>
<dbReference type="EMBL" id="PKJO01000030">
    <property type="protein sequence ID" value="PLA39150.1"/>
    <property type="molecule type" value="Genomic_DNA"/>
</dbReference>
<reference evidence="1 2" key="1">
    <citation type="submission" date="2017-12" db="EMBL/GenBank/DDBJ databases">
        <title>Phylogenetic diversity of female urinary microbiome.</title>
        <authorList>
            <person name="Thomas-White K."/>
            <person name="Wolfe A.J."/>
        </authorList>
    </citation>
    <scope>NUCLEOTIDE SEQUENCE [LARGE SCALE GENOMIC DNA]</scope>
    <source>
        <strain evidence="1 2">UMB0321</strain>
    </source>
</reference>
<name>A0A2I1X935_NEISI</name>
<evidence type="ECO:0000313" key="2">
    <source>
        <dbReference type="Proteomes" id="UP000234767"/>
    </source>
</evidence>
<sequence length="434" mass="50592">MPDTIICRKSKQQQPCERKSMTTKLYESLQREADEILMYDEDYNINARLGLTILIYYTGGGSVAGQRKTLEAAERFYSKYHGYLKMHFWTDMRRFARLNPTAFQNKIDRTIKNAESGRRFSCVLTSDTEYGQRAPEYQFKTLSSHPIDENGLSCLQITLPLSFLSTTAQQQEFEDWVEYVCKQFDIFHGYAGLTLALPDSYYKYQFYEYAVTKRYWGVTPDSDSPITLLWYEGIKSISWYTLVGKAFQNKLNSMEIQNVLNHYRDITLKTYNGTMVFKAGKFPDLGDKTKPLPINYLVVNNLMRPILTQKLNDSLHTAFGNGKNRYSASQGYYWLHRWDNANFENGIFDPKGTKQELMPVYRERPLEAPYAGMWIPDDLENAIERHFEEGEVFPDRGEYYKHLLNGTTEIRKGYCVWRLVKRDDGGSVLVASEF</sequence>
<gene>
    <name evidence="1" type="ORF">CYK00_12195</name>
</gene>
<proteinExistence type="predicted"/>
<dbReference type="InterPro" id="IPR021815">
    <property type="entry name" value="TsiV"/>
</dbReference>
<dbReference type="AlphaFoldDB" id="A0A2I1X935"/>